<feature type="transmembrane region" description="Helical" evidence="9">
    <location>
        <begin position="241"/>
        <end position="261"/>
    </location>
</feature>
<evidence type="ECO:0000256" key="8">
    <source>
        <dbReference type="ARBA" id="ARBA00023136"/>
    </source>
</evidence>
<dbReference type="PANTHER" id="PTHR43731">
    <property type="entry name" value="RHOMBOID PROTEASE"/>
    <property type="match status" value="1"/>
</dbReference>
<dbReference type="Pfam" id="PF01694">
    <property type="entry name" value="Rhomboid"/>
    <property type="match status" value="1"/>
</dbReference>
<dbReference type="PANTHER" id="PTHR43731:SF14">
    <property type="entry name" value="PRESENILIN-ASSOCIATED RHOMBOID-LIKE PROTEIN, MITOCHONDRIAL"/>
    <property type="match status" value="1"/>
</dbReference>
<evidence type="ECO:0000313" key="11">
    <source>
        <dbReference type="EMBL" id="KAG9458808.1"/>
    </source>
</evidence>
<evidence type="ECO:0000256" key="9">
    <source>
        <dbReference type="SAM" id="Phobius"/>
    </source>
</evidence>
<keyword evidence="5" id="KW-0378">Hydrolase</keyword>
<feature type="transmembrane region" description="Helical" evidence="9">
    <location>
        <begin position="298"/>
        <end position="317"/>
    </location>
</feature>
<protein>
    <recommendedName>
        <fullName evidence="10">Peptidase S54 rhomboid domain-containing protein</fullName>
    </recommendedName>
</protein>
<dbReference type="GO" id="GO:0006508">
    <property type="term" value="P:proteolysis"/>
    <property type="evidence" value="ECO:0007669"/>
    <property type="project" value="UniProtKB-KW"/>
</dbReference>
<dbReference type="InterPro" id="IPR035952">
    <property type="entry name" value="Rhomboid-like_sf"/>
</dbReference>
<dbReference type="InterPro" id="IPR050925">
    <property type="entry name" value="Rhomboid_protease_S54"/>
</dbReference>
<feature type="transmembrane region" description="Helical" evidence="9">
    <location>
        <begin position="210"/>
        <end position="229"/>
    </location>
</feature>
<evidence type="ECO:0000256" key="3">
    <source>
        <dbReference type="ARBA" id="ARBA00022670"/>
    </source>
</evidence>
<proteinExistence type="inferred from homology"/>
<feature type="transmembrane region" description="Helical" evidence="9">
    <location>
        <begin position="267"/>
        <end position="286"/>
    </location>
</feature>
<evidence type="ECO:0000256" key="5">
    <source>
        <dbReference type="ARBA" id="ARBA00022801"/>
    </source>
</evidence>
<comment type="subcellular location">
    <subcellularLocation>
        <location evidence="1">Membrane</location>
        <topology evidence="1">Multi-pass membrane protein</topology>
    </subcellularLocation>
</comment>
<comment type="caution">
    <text evidence="11">The sequence shown here is derived from an EMBL/GenBank/DDBJ whole genome shotgun (WGS) entry which is preliminary data.</text>
</comment>
<feature type="domain" description="Peptidase S54 rhomboid" evidence="10">
    <location>
        <begin position="166"/>
        <end position="314"/>
    </location>
</feature>
<dbReference type="AlphaFoldDB" id="A0AAV7FGL8"/>
<dbReference type="FunFam" id="1.20.1540.10:FF:000018">
    <property type="entry name" value="RHOMBOID-like protein 12, mitochondrial"/>
    <property type="match status" value="1"/>
</dbReference>
<sequence length="322" mass="36170">MQRLFSFTHKSLSKSSYYYPPSSSSHICSSSRNLSTHGKKRTNQLLTSPCIQSNSTSSTSFNSVHAWGHQHYKNITELMKRIDVLCNSINLKKLITTTRLVVPSRRSFSEWRYHRGWPRRSLVPNADQIVWGLIGMNFGILLMWRSGDWLFMLRNFTVSMENLVSGRVHTLLTAAFSHQDLGHLLQNCFGLYFFGTQMAKLFGPLFLLKLYVAGGVVGSMFFLVHDAFHRSSSKDAFRPKAYALGASGAVNAIILLNVFLFPKAIHYLNFFIPVPAALSGAILIGTDIWRTMQPNSGISGAAHLGGAVVAALVWARIRRRWI</sequence>
<keyword evidence="6" id="KW-0809">Transit peptide</keyword>
<keyword evidence="4 9" id="KW-0812">Transmembrane</keyword>
<dbReference type="SUPFAM" id="SSF144091">
    <property type="entry name" value="Rhomboid-like"/>
    <property type="match status" value="1"/>
</dbReference>
<keyword evidence="8 9" id="KW-0472">Membrane</keyword>
<evidence type="ECO:0000259" key="10">
    <source>
        <dbReference type="Pfam" id="PF01694"/>
    </source>
</evidence>
<evidence type="ECO:0000256" key="2">
    <source>
        <dbReference type="ARBA" id="ARBA00009045"/>
    </source>
</evidence>
<evidence type="ECO:0000256" key="7">
    <source>
        <dbReference type="ARBA" id="ARBA00022989"/>
    </source>
</evidence>
<comment type="similarity">
    <text evidence="2">Belongs to the peptidase S54 family.</text>
</comment>
<organism evidence="11 12">
    <name type="scientific">Aristolochia fimbriata</name>
    <name type="common">White veined hardy Dutchman's pipe vine</name>
    <dbReference type="NCBI Taxonomy" id="158543"/>
    <lineage>
        <taxon>Eukaryota</taxon>
        <taxon>Viridiplantae</taxon>
        <taxon>Streptophyta</taxon>
        <taxon>Embryophyta</taxon>
        <taxon>Tracheophyta</taxon>
        <taxon>Spermatophyta</taxon>
        <taxon>Magnoliopsida</taxon>
        <taxon>Magnoliidae</taxon>
        <taxon>Piperales</taxon>
        <taxon>Aristolochiaceae</taxon>
        <taxon>Aristolochia</taxon>
    </lineage>
</organism>
<dbReference type="Gene3D" id="1.20.1540.10">
    <property type="entry name" value="Rhomboid-like"/>
    <property type="match status" value="1"/>
</dbReference>
<dbReference type="GO" id="GO:0016020">
    <property type="term" value="C:membrane"/>
    <property type="evidence" value="ECO:0007669"/>
    <property type="project" value="UniProtKB-SubCell"/>
</dbReference>
<accession>A0AAV7FGL8</accession>
<reference evidence="11 12" key="1">
    <citation type="submission" date="2021-07" db="EMBL/GenBank/DDBJ databases">
        <title>The Aristolochia fimbriata genome: insights into angiosperm evolution, floral development and chemical biosynthesis.</title>
        <authorList>
            <person name="Jiao Y."/>
        </authorList>
    </citation>
    <scope>NUCLEOTIDE SEQUENCE [LARGE SCALE GENOMIC DNA]</scope>
    <source>
        <strain evidence="11">IBCAS-2021</strain>
        <tissue evidence="11">Leaf</tissue>
    </source>
</reference>
<evidence type="ECO:0000256" key="1">
    <source>
        <dbReference type="ARBA" id="ARBA00004141"/>
    </source>
</evidence>
<evidence type="ECO:0000313" key="12">
    <source>
        <dbReference type="Proteomes" id="UP000825729"/>
    </source>
</evidence>
<keyword evidence="3" id="KW-0645">Protease</keyword>
<dbReference type="GO" id="GO:0004252">
    <property type="term" value="F:serine-type endopeptidase activity"/>
    <property type="evidence" value="ECO:0007669"/>
    <property type="project" value="InterPro"/>
</dbReference>
<evidence type="ECO:0000256" key="4">
    <source>
        <dbReference type="ARBA" id="ARBA00022692"/>
    </source>
</evidence>
<name>A0AAV7FGL8_ARIFI</name>
<dbReference type="EMBL" id="JAINDJ010000002">
    <property type="protein sequence ID" value="KAG9458808.1"/>
    <property type="molecule type" value="Genomic_DNA"/>
</dbReference>
<dbReference type="Proteomes" id="UP000825729">
    <property type="component" value="Unassembled WGS sequence"/>
</dbReference>
<evidence type="ECO:0000256" key="6">
    <source>
        <dbReference type="ARBA" id="ARBA00022946"/>
    </source>
</evidence>
<gene>
    <name evidence="11" type="ORF">H6P81_003316</name>
</gene>
<dbReference type="InterPro" id="IPR022764">
    <property type="entry name" value="Peptidase_S54_rhomboid_dom"/>
</dbReference>
<keyword evidence="7 9" id="KW-1133">Transmembrane helix</keyword>
<keyword evidence="12" id="KW-1185">Reference proteome</keyword>